<keyword evidence="3" id="KW-0503">Monooxygenase</keyword>
<evidence type="ECO:0000256" key="2">
    <source>
        <dbReference type="ARBA" id="ARBA00023002"/>
    </source>
</evidence>
<dbReference type="InterPro" id="IPR011251">
    <property type="entry name" value="Luciferase-like_dom"/>
</dbReference>
<dbReference type="EMBL" id="CAFBMR010000006">
    <property type="protein sequence ID" value="CAB4904459.1"/>
    <property type="molecule type" value="Genomic_DNA"/>
</dbReference>
<dbReference type="GO" id="GO:0016705">
    <property type="term" value="F:oxidoreductase activity, acting on paired donors, with incorporation or reduction of molecular oxygen"/>
    <property type="evidence" value="ECO:0007669"/>
    <property type="project" value="InterPro"/>
</dbReference>
<accession>A0A6J7GM29</accession>
<evidence type="ECO:0000313" key="5">
    <source>
        <dbReference type="EMBL" id="CAB4904459.1"/>
    </source>
</evidence>
<organism evidence="5">
    <name type="scientific">freshwater metagenome</name>
    <dbReference type="NCBI Taxonomy" id="449393"/>
    <lineage>
        <taxon>unclassified sequences</taxon>
        <taxon>metagenomes</taxon>
        <taxon>ecological metagenomes</taxon>
    </lineage>
</organism>
<evidence type="ECO:0000256" key="1">
    <source>
        <dbReference type="ARBA" id="ARBA00022630"/>
    </source>
</evidence>
<dbReference type="Gene3D" id="3.20.20.30">
    <property type="entry name" value="Luciferase-like domain"/>
    <property type="match status" value="1"/>
</dbReference>
<keyword evidence="1" id="KW-0285">Flavoprotein</keyword>
<evidence type="ECO:0000256" key="3">
    <source>
        <dbReference type="ARBA" id="ARBA00023033"/>
    </source>
</evidence>
<protein>
    <submittedName>
        <fullName evidence="5">Unannotated protein</fullName>
    </submittedName>
</protein>
<dbReference type="InterPro" id="IPR036661">
    <property type="entry name" value="Luciferase-like_sf"/>
</dbReference>
<dbReference type="GO" id="GO:0004497">
    <property type="term" value="F:monooxygenase activity"/>
    <property type="evidence" value="ECO:0007669"/>
    <property type="project" value="UniProtKB-KW"/>
</dbReference>
<proteinExistence type="predicted"/>
<sequence>MSTTMGRMEFGLFMPPQHYARQNATRAIHRNLETIQYAESLGFTEAWIGEHHTGGSEIIGPSDLFIAAAVERTSRIRLGTGVASLPYHHPLDVVERAVFLDHLSYGRTMFGVGPGSLPSDGHQIGLDWSTTRARMVESLEVIYELLTSEGTVSHEADWFTLKDAALQIGLYSAEPKFVFTAMESPFGPSLAGKYGGGLLSLSATTAAGYAALGRHWAVAEEQAEKHGRTVDRADWRVVVMMHIAETKEEAYAQCDPGLFKWVTTVQGGSERTLEWFQGDPDAPAPTGPPSVEDLAMFLGSTKVACIGTPADAVEVIQGLVEATGGFGKVLIYAGMDWANQADSYKSLELLSREVLPHFNGSMNYQIRSEARVMKTLEARRAEQRTSIKAATVKYDADNK</sequence>
<dbReference type="InterPro" id="IPR050766">
    <property type="entry name" value="Bact_Lucif_Oxidored"/>
</dbReference>
<dbReference type="SUPFAM" id="SSF51679">
    <property type="entry name" value="Bacterial luciferase-like"/>
    <property type="match status" value="1"/>
</dbReference>
<dbReference type="Pfam" id="PF00296">
    <property type="entry name" value="Bac_luciferase"/>
    <property type="match status" value="1"/>
</dbReference>
<dbReference type="AlphaFoldDB" id="A0A6J7GM29"/>
<gene>
    <name evidence="5" type="ORF">UFOPK3610_00325</name>
</gene>
<reference evidence="5" key="1">
    <citation type="submission" date="2020-05" db="EMBL/GenBank/DDBJ databases">
        <authorList>
            <person name="Chiriac C."/>
            <person name="Salcher M."/>
            <person name="Ghai R."/>
            <person name="Kavagutti S V."/>
        </authorList>
    </citation>
    <scope>NUCLEOTIDE SEQUENCE</scope>
</reference>
<dbReference type="PANTHER" id="PTHR30137">
    <property type="entry name" value="LUCIFERASE-LIKE MONOOXYGENASE"/>
    <property type="match status" value="1"/>
</dbReference>
<dbReference type="PANTHER" id="PTHR30137:SF16">
    <property type="entry name" value="BLL0895 PROTEIN"/>
    <property type="match status" value="1"/>
</dbReference>
<feature type="domain" description="Luciferase-like" evidence="4">
    <location>
        <begin position="8"/>
        <end position="321"/>
    </location>
</feature>
<keyword evidence="2" id="KW-0560">Oxidoreductase</keyword>
<name>A0A6J7GM29_9ZZZZ</name>
<dbReference type="GO" id="GO:0005829">
    <property type="term" value="C:cytosol"/>
    <property type="evidence" value="ECO:0007669"/>
    <property type="project" value="TreeGrafter"/>
</dbReference>
<evidence type="ECO:0000259" key="4">
    <source>
        <dbReference type="Pfam" id="PF00296"/>
    </source>
</evidence>